<evidence type="ECO:0000313" key="2">
    <source>
        <dbReference type="Proteomes" id="UP000658514"/>
    </source>
</evidence>
<dbReference type="EMBL" id="JACJQH010000042">
    <property type="protein sequence ID" value="MBD2198535.1"/>
    <property type="molecule type" value="Genomic_DNA"/>
</dbReference>
<name>A0ABR8AH34_9CYAN</name>
<reference evidence="1 2" key="1">
    <citation type="journal article" date="2020" name="ISME J.">
        <title>Comparative genomics reveals insights into cyanobacterial evolution and habitat adaptation.</title>
        <authorList>
            <person name="Chen M.Y."/>
            <person name="Teng W.K."/>
            <person name="Zhao L."/>
            <person name="Hu C.X."/>
            <person name="Zhou Y.K."/>
            <person name="Han B.P."/>
            <person name="Song L.R."/>
            <person name="Shu W.S."/>
        </authorList>
    </citation>
    <scope>NUCLEOTIDE SEQUENCE [LARGE SCALE GENOMIC DNA]</scope>
    <source>
        <strain evidence="1 2">FACHB-288</strain>
    </source>
</reference>
<protein>
    <submittedName>
        <fullName evidence="1">Uncharacterized protein</fullName>
    </submittedName>
</protein>
<sequence length="59" mass="6538">MITPNPASLIPVQTEALKSDLYKLFFSSDRIGNQFSLISDISDVASIVCSFPNRGSFLW</sequence>
<gene>
    <name evidence="1" type="ORF">H6G24_24120</name>
</gene>
<dbReference type="Proteomes" id="UP000658514">
    <property type="component" value="Unassembled WGS sequence"/>
</dbReference>
<comment type="caution">
    <text evidence="1">The sequence shown here is derived from an EMBL/GenBank/DDBJ whole genome shotgun (WGS) entry which is preliminary data.</text>
</comment>
<proteinExistence type="predicted"/>
<dbReference type="RefSeq" id="WP_190546377.1">
    <property type="nucleotide sequence ID" value="NZ_CAWPNO010000076.1"/>
</dbReference>
<organism evidence="1 2">
    <name type="scientific">Calothrix parietina FACHB-288</name>
    <dbReference type="NCBI Taxonomy" id="2692896"/>
    <lineage>
        <taxon>Bacteria</taxon>
        <taxon>Bacillati</taxon>
        <taxon>Cyanobacteriota</taxon>
        <taxon>Cyanophyceae</taxon>
        <taxon>Nostocales</taxon>
        <taxon>Calotrichaceae</taxon>
        <taxon>Calothrix</taxon>
    </lineage>
</organism>
<keyword evidence="2" id="KW-1185">Reference proteome</keyword>
<evidence type="ECO:0000313" key="1">
    <source>
        <dbReference type="EMBL" id="MBD2198535.1"/>
    </source>
</evidence>
<accession>A0ABR8AH34</accession>